<protein>
    <recommendedName>
        <fullName evidence="1">STEEP1 domain-containing protein</fullName>
    </recommendedName>
</protein>
<organism evidence="2 3">
    <name type="scientific">Piedraia hortae CBS 480.64</name>
    <dbReference type="NCBI Taxonomy" id="1314780"/>
    <lineage>
        <taxon>Eukaryota</taxon>
        <taxon>Fungi</taxon>
        <taxon>Dikarya</taxon>
        <taxon>Ascomycota</taxon>
        <taxon>Pezizomycotina</taxon>
        <taxon>Dothideomycetes</taxon>
        <taxon>Dothideomycetidae</taxon>
        <taxon>Capnodiales</taxon>
        <taxon>Piedraiaceae</taxon>
        <taxon>Piedraia</taxon>
    </lineage>
</organism>
<dbReference type="Proteomes" id="UP000799421">
    <property type="component" value="Unassembled WGS sequence"/>
</dbReference>
<dbReference type="InterPro" id="IPR057965">
    <property type="entry name" value="STEEP1_dom"/>
</dbReference>
<evidence type="ECO:0000259" key="1">
    <source>
        <dbReference type="Pfam" id="PF25809"/>
    </source>
</evidence>
<sequence>MHATLHCQCLQLACAVTDPLDALKTRARDGAHIAVQHHLYPSVKVAETPLMLRLDDGFEKRYLATCSRCRATFGYYLDKEQQPTGGTGRNGEILYVLPGVVPTEALSSAASQ</sequence>
<keyword evidence="3" id="KW-1185">Reference proteome</keyword>
<feature type="domain" description="STEEP1" evidence="1">
    <location>
        <begin position="4"/>
        <end position="103"/>
    </location>
</feature>
<gene>
    <name evidence="2" type="ORF">K470DRAFT_267359</name>
</gene>
<name>A0A6A7CBK8_9PEZI</name>
<dbReference type="Pfam" id="PF25809">
    <property type="entry name" value="STEEP1"/>
    <property type="match status" value="1"/>
</dbReference>
<proteinExistence type="predicted"/>
<evidence type="ECO:0000313" key="2">
    <source>
        <dbReference type="EMBL" id="KAF2864522.1"/>
    </source>
</evidence>
<accession>A0A6A7CBK8</accession>
<dbReference type="OrthoDB" id="418131at2759"/>
<evidence type="ECO:0000313" key="3">
    <source>
        <dbReference type="Proteomes" id="UP000799421"/>
    </source>
</evidence>
<dbReference type="EMBL" id="MU005957">
    <property type="protein sequence ID" value="KAF2864522.1"/>
    <property type="molecule type" value="Genomic_DNA"/>
</dbReference>
<dbReference type="AlphaFoldDB" id="A0A6A7CBK8"/>
<reference evidence="2" key="1">
    <citation type="journal article" date="2020" name="Stud. Mycol.">
        <title>101 Dothideomycetes genomes: a test case for predicting lifestyles and emergence of pathogens.</title>
        <authorList>
            <person name="Haridas S."/>
            <person name="Albert R."/>
            <person name="Binder M."/>
            <person name="Bloem J."/>
            <person name="Labutti K."/>
            <person name="Salamov A."/>
            <person name="Andreopoulos B."/>
            <person name="Baker S."/>
            <person name="Barry K."/>
            <person name="Bills G."/>
            <person name="Bluhm B."/>
            <person name="Cannon C."/>
            <person name="Castanera R."/>
            <person name="Culley D."/>
            <person name="Daum C."/>
            <person name="Ezra D."/>
            <person name="Gonzalez J."/>
            <person name="Henrissat B."/>
            <person name="Kuo A."/>
            <person name="Liang C."/>
            <person name="Lipzen A."/>
            <person name="Lutzoni F."/>
            <person name="Magnuson J."/>
            <person name="Mondo S."/>
            <person name="Nolan M."/>
            <person name="Ohm R."/>
            <person name="Pangilinan J."/>
            <person name="Park H.-J."/>
            <person name="Ramirez L."/>
            <person name="Alfaro M."/>
            <person name="Sun H."/>
            <person name="Tritt A."/>
            <person name="Yoshinaga Y."/>
            <person name="Zwiers L.-H."/>
            <person name="Turgeon B."/>
            <person name="Goodwin S."/>
            <person name="Spatafora J."/>
            <person name="Crous P."/>
            <person name="Grigoriev I."/>
        </authorList>
    </citation>
    <scope>NUCLEOTIDE SEQUENCE</scope>
    <source>
        <strain evidence="2">CBS 480.64</strain>
    </source>
</reference>